<dbReference type="PROSITE" id="PS50157">
    <property type="entry name" value="ZINC_FINGER_C2H2_2"/>
    <property type="match status" value="2"/>
</dbReference>
<evidence type="ECO:0000256" key="6">
    <source>
        <dbReference type="ARBA" id="ARBA00023015"/>
    </source>
</evidence>
<proteinExistence type="predicted"/>
<evidence type="ECO:0000256" key="7">
    <source>
        <dbReference type="ARBA" id="ARBA00023163"/>
    </source>
</evidence>
<dbReference type="SUPFAM" id="SSF57667">
    <property type="entry name" value="beta-beta-alpha zinc fingers"/>
    <property type="match status" value="1"/>
</dbReference>
<dbReference type="FunFam" id="3.30.160.60:FF:000446">
    <property type="entry name" value="Zinc finger protein"/>
    <property type="match status" value="1"/>
</dbReference>
<evidence type="ECO:0000256" key="4">
    <source>
        <dbReference type="ARBA" id="ARBA00022771"/>
    </source>
</evidence>
<dbReference type="OrthoDB" id="6077919at2759"/>
<evidence type="ECO:0000256" key="8">
    <source>
        <dbReference type="ARBA" id="ARBA00023242"/>
    </source>
</evidence>
<dbReference type="PANTHER" id="PTHR24394:SF29">
    <property type="entry name" value="MYONEURIN"/>
    <property type="match status" value="1"/>
</dbReference>
<comment type="subcellular location">
    <subcellularLocation>
        <location evidence="1">Nucleus</location>
    </subcellularLocation>
</comment>
<dbReference type="Gene3D" id="3.30.160.60">
    <property type="entry name" value="Classic Zinc Finger"/>
    <property type="match status" value="2"/>
</dbReference>
<dbReference type="PROSITE" id="PS00028">
    <property type="entry name" value="ZINC_FINGER_C2H2_1"/>
    <property type="match status" value="1"/>
</dbReference>
<dbReference type="InterPro" id="IPR036236">
    <property type="entry name" value="Znf_C2H2_sf"/>
</dbReference>
<dbReference type="FunFam" id="3.30.160.60:FF:000621">
    <property type="entry name" value="FLT3-interacting zinc finger 1"/>
    <property type="match status" value="1"/>
</dbReference>
<evidence type="ECO:0000256" key="1">
    <source>
        <dbReference type="ARBA" id="ARBA00004123"/>
    </source>
</evidence>
<organism evidence="11 12">
    <name type="scientific">Hydnum rufescens UP504</name>
    <dbReference type="NCBI Taxonomy" id="1448309"/>
    <lineage>
        <taxon>Eukaryota</taxon>
        <taxon>Fungi</taxon>
        <taxon>Dikarya</taxon>
        <taxon>Basidiomycota</taxon>
        <taxon>Agaricomycotina</taxon>
        <taxon>Agaricomycetes</taxon>
        <taxon>Cantharellales</taxon>
        <taxon>Hydnaceae</taxon>
        <taxon>Hydnum</taxon>
    </lineage>
</organism>
<dbReference type="EMBL" id="MU128927">
    <property type="protein sequence ID" value="KAF9518084.1"/>
    <property type="molecule type" value="Genomic_DNA"/>
</dbReference>
<dbReference type="Proteomes" id="UP000886523">
    <property type="component" value="Unassembled WGS sequence"/>
</dbReference>
<keyword evidence="5" id="KW-0862">Zinc</keyword>
<keyword evidence="6" id="KW-0805">Transcription regulation</keyword>
<evidence type="ECO:0000256" key="2">
    <source>
        <dbReference type="ARBA" id="ARBA00022723"/>
    </source>
</evidence>
<evidence type="ECO:0000256" key="3">
    <source>
        <dbReference type="ARBA" id="ARBA00022737"/>
    </source>
</evidence>
<keyword evidence="7" id="KW-0804">Transcription</keyword>
<accession>A0A9P6B5V9</accession>
<comment type="caution">
    <text evidence="11">The sequence shown here is derived from an EMBL/GenBank/DDBJ whole genome shotgun (WGS) entry which is preliminary data.</text>
</comment>
<dbReference type="GO" id="GO:0008270">
    <property type="term" value="F:zinc ion binding"/>
    <property type="evidence" value="ECO:0007669"/>
    <property type="project" value="UniProtKB-KW"/>
</dbReference>
<keyword evidence="3" id="KW-0677">Repeat</keyword>
<dbReference type="Pfam" id="PF00096">
    <property type="entry name" value="zf-C2H2"/>
    <property type="match status" value="1"/>
</dbReference>
<evidence type="ECO:0000256" key="5">
    <source>
        <dbReference type="ARBA" id="ARBA00022833"/>
    </source>
</evidence>
<feature type="domain" description="C2H2-type" evidence="10">
    <location>
        <begin position="67"/>
        <end position="94"/>
    </location>
</feature>
<keyword evidence="2" id="KW-0479">Metal-binding</keyword>
<dbReference type="AlphaFoldDB" id="A0A9P6B5V9"/>
<reference evidence="11" key="1">
    <citation type="journal article" date="2020" name="Nat. Commun.">
        <title>Large-scale genome sequencing of mycorrhizal fungi provides insights into the early evolution of symbiotic traits.</title>
        <authorList>
            <person name="Miyauchi S."/>
            <person name="Kiss E."/>
            <person name="Kuo A."/>
            <person name="Drula E."/>
            <person name="Kohler A."/>
            <person name="Sanchez-Garcia M."/>
            <person name="Morin E."/>
            <person name="Andreopoulos B."/>
            <person name="Barry K.W."/>
            <person name="Bonito G."/>
            <person name="Buee M."/>
            <person name="Carver A."/>
            <person name="Chen C."/>
            <person name="Cichocki N."/>
            <person name="Clum A."/>
            <person name="Culley D."/>
            <person name="Crous P.W."/>
            <person name="Fauchery L."/>
            <person name="Girlanda M."/>
            <person name="Hayes R.D."/>
            <person name="Keri Z."/>
            <person name="LaButti K."/>
            <person name="Lipzen A."/>
            <person name="Lombard V."/>
            <person name="Magnuson J."/>
            <person name="Maillard F."/>
            <person name="Murat C."/>
            <person name="Nolan M."/>
            <person name="Ohm R.A."/>
            <person name="Pangilinan J."/>
            <person name="Pereira M.F."/>
            <person name="Perotto S."/>
            <person name="Peter M."/>
            <person name="Pfister S."/>
            <person name="Riley R."/>
            <person name="Sitrit Y."/>
            <person name="Stielow J.B."/>
            <person name="Szollosi G."/>
            <person name="Zifcakova L."/>
            <person name="Stursova M."/>
            <person name="Spatafora J.W."/>
            <person name="Tedersoo L."/>
            <person name="Vaario L.M."/>
            <person name="Yamada A."/>
            <person name="Yan M."/>
            <person name="Wang P."/>
            <person name="Xu J."/>
            <person name="Bruns T."/>
            <person name="Baldrian P."/>
            <person name="Vilgalys R."/>
            <person name="Dunand C."/>
            <person name="Henrissat B."/>
            <person name="Grigoriev I.V."/>
            <person name="Hibbett D."/>
            <person name="Nagy L.G."/>
            <person name="Martin F.M."/>
        </authorList>
    </citation>
    <scope>NUCLEOTIDE SEQUENCE</scope>
    <source>
        <strain evidence="11">UP504</strain>
    </source>
</reference>
<feature type="domain" description="C2H2-type" evidence="10">
    <location>
        <begin position="95"/>
        <end position="124"/>
    </location>
</feature>
<sequence length="128" mass="14003">MGRPSVDLHVFLCNKKNANDELVAGSTAQSALVVMICNVPPGICVAMDATTTTAEEGGEGKDVPKPYKCSLCPMAFQQPRALEQHIKKHTGAKPYVCECCGREFLFKTNLDRHGRLYLQSDGVPRTIH</sequence>
<dbReference type="SMART" id="SM00355">
    <property type="entry name" value="ZnF_C2H2"/>
    <property type="match status" value="1"/>
</dbReference>
<dbReference type="GO" id="GO:0005634">
    <property type="term" value="C:nucleus"/>
    <property type="evidence" value="ECO:0007669"/>
    <property type="project" value="UniProtKB-SubCell"/>
</dbReference>
<evidence type="ECO:0000313" key="11">
    <source>
        <dbReference type="EMBL" id="KAF9518084.1"/>
    </source>
</evidence>
<dbReference type="InterPro" id="IPR013087">
    <property type="entry name" value="Znf_C2H2_type"/>
</dbReference>
<evidence type="ECO:0000256" key="9">
    <source>
        <dbReference type="PROSITE-ProRule" id="PRU00042"/>
    </source>
</evidence>
<name>A0A9P6B5V9_9AGAM</name>
<keyword evidence="12" id="KW-1185">Reference proteome</keyword>
<dbReference type="PANTHER" id="PTHR24394">
    <property type="entry name" value="ZINC FINGER PROTEIN"/>
    <property type="match status" value="1"/>
</dbReference>
<protein>
    <recommendedName>
        <fullName evidence="10">C2H2-type domain-containing protein</fullName>
    </recommendedName>
</protein>
<keyword evidence="8" id="KW-0539">Nucleus</keyword>
<evidence type="ECO:0000259" key="10">
    <source>
        <dbReference type="PROSITE" id="PS50157"/>
    </source>
</evidence>
<dbReference type="GO" id="GO:0000981">
    <property type="term" value="F:DNA-binding transcription factor activity, RNA polymerase II-specific"/>
    <property type="evidence" value="ECO:0007669"/>
    <property type="project" value="TreeGrafter"/>
</dbReference>
<keyword evidence="4 9" id="KW-0863">Zinc-finger</keyword>
<evidence type="ECO:0000313" key="12">
    <source>
        <dbReference type="Proteomes" id="UP000886523"/>
    </source>
</evidence>
<gene>
    <name evidence="11" type="ORF">BS47DRAFT_373258</name>
</gene>